<dbReference type="PANTHER" id="PTHR45458">
    <property type="entry name" value="SHORT-CHAIN DEHYDROGENASE/REDUCTASE SDR"/>
    <property type="match status" value="1"/>
</dbReference>
<dbReference type="InterPro" id="IPR052184">
    <property type="entry name" value="SDR_enzymes"/>
</dbReference>
<protein>
    <recommendedName>
        <fullName evidence="3">Alcohol dehydrogenase</fullName>
    </recommendedName>
</protein>
<gene>
    <name evidence="1" type="ORF">NH26_07500</name>
</gene>
<organism evidence="1 2">
    <name type="scientific">Flammeovirga pacifica</name>
    <dbReference type="NCBI Taxonomy" id="915059"/>
    <lineage>
        <taxon>Bacteria</taxon>
        <taxon>Pseudomonadati</taxon>
        <taxon>Bacteroidota</taxon>
        <taxon>Cytophagia</taxon>
        <taxon>Cytophagales</taxon>
        <taxon>Flammeovirgaceae</taxon>
        <taxon>Flammeovirga</taxon>
    </lineage>
</organism>
<dbReference type="PRINTS" id="PR00081">
    <property type="entry name" value="GDHRDH"/>
</dbReference>
<dbReference type="GO" id="GO:0016616">
    <property type="term" value="F:oxidoreductase activity, acting on the CH-OH group of donors, NAD or NADP as acceptor"/>
    <property type="evidence" value="ECO:0007669"/>
    <property type="project" value="TreeGrafter"/>
</dbReference>
<dbReference type="PROSITE" id="PS00061">
    <property type="entry name" value="ADH_SHORT"/>
    <property type="match status" value="1"/>
</dbReference>
<dbReference type="OrthoDB" id="9794387at2"/>
<dbReference type="SUPFAM" id="SSF51735">
    <property type="entry name" value="NAD(P)-binding Rossmann-fold domains"/>
    <property type="match status" value="1"/>
</dbReference>
<keyword evidence="2" id="KW-1185">Reference proteome</keyword>
<dbReference type="Pfam" id="PF00106">
    <property type="entry name" value="adh_short"/>
    <property type="match status" value="1"/>
</dbReference>
<dbReference type="InterPro" id="IPR002347">
    <property type="entry name" value="SDR_fam"/>
</dbReference>
<dbReference type="PANTHER" id="PTHR45458:SF1">
    <property type="entry name" value="SHORT CHAIN DEHYDROGENASE"/>
    <property type="match status" value="1"/>
</dbReference>
<evidence type="ECO:0008006" key="3">
    <source>
        <dbReference type="Google" id="ProtNLM"/>
    </source>
</evidence>
<proteinExistence type="predicted"/>
<dbReference type="EMBL" id="JRYR02000001">
    <property type="protein sequence ID" value="OHX66205.1"/>
    <property type="molecule type" value="Genomic_DNA"/>
</dbReference>
<accession>A0A1S1YZA8</accession>
<comment type="caution">
    <text evidence="1">The sequence shown here is derived from an EMBL/GenBank/DDBJ whole genome shotgun (WGS) entry which is preliminary data.</text>
</comment>
<dbReference type="AlphaFoldDB" id="A0A1S1YZA8"/>
<name>A0A1S1YZA8_FLAPC</name>
<dbReference type="Proteomes" id="UP000179797">
    <property type="component" value="Unassembled WGS sequence"/>
</dbReference>
<evidence type="ECO:0000313" key="1">
    <source>
        <dbReference type="EMBL" id="OHX66205.1"/>
    </source>
</evidence>
<reference evidence="1 2" key="1">
    <citation type="journal article" date="2012" name="Int. J. Syst. Evol. Microbiol.">
        <title>Flammeovirga pacifica sp. nov., isolated from deep-sea sediment.</title>
        <authorList>
            <person name="Xu H."/>
            <person name="Fu Y."/>
            <person name="Yang N."/>
            <person name="Ding Z."/>
            <person name="Lai Q."/>
            <person name="Zeng R."/>
        </authorList>
    </citation>
    <scope>NUCLEOTIDE SEQUENCE [LARGE SCALE GENOMIC DNA]</scope>
    <source>
        <strain evidence="2">DSM 24597 / LMG 26175 / WPAGA1</strain>
    </source>
</reference>
<dbReference type="InterPro" id="IPR020904">
    <property type="entry name" value="Sc_DH/Rdtase_CS"/>
</dbReference>
<dbReference type="Gene3D" id="3.40.50.720">
    <property type="entry name" value="NAD(P)-binding Rossmann-like Domain"/>
    <property type="match status" value="1"/>
</dbReference>
<dbReference type="STRING" id="915059.NH26_07500"/>
<evidence type="ECO:0000313" key="2">
    <source>
        <dbReference type="Proteomes" id="UP000179797"/>
    </source>
</evidence>
<dbReference type="RefSeq" id="WP_044218374.1">
    <property type="nucleotide sequence ID" value="NZ_JRYR02000001.1"/>
</dbReference>
<sequence length="237" mass="26119">MSSNIFITGTSKGLGSGFADYYLGKEDKVYGLSRSSADQFGSEDNYQHIQADVSDFDQIKVKVKELLKDVEYLQLVILNAGILGEIKGITDASIDEMKEVMDINLWANKVIIDTLYEMKIKVNQIVVISSGASINGNKGWSGYSISKAAVNMLVKLYAVEYPETHYTALAPGLIDTGMQDYLCDVVDHEAFPSMTRLKEARGTDNMPTPKEAAKRIGDILPALLMTPNGSYEDVRKL</sequence>
<dbReference type="InterPro" id="IPR036291">
    <property type="entry name" value="NAD(P)-bd_dom_sf"/>
</dbReference>